<keyword evidence="3" id="KW-0862">Zinc</keyword>
<evidence type="ECO:0000256" key="2">
    <source>
        <dbReference type="ARBA" id="ARBA00022771"/>
    </source>
</evidence>
<dbReference type="InterPro" id="IPR007527">
    <property type="entry name" value="Znf_SWIM"/>
</dbReference>
<keyword evidence="1" id="KW-0479">Metal-binding</keyword>
<keyword evidence="8" id="KW-1185">Reference proteome</keyword>
<proteinExistence type="predicted"/>
<accession>A0AA41V422</accession>
<comment type="caution">
    <text evidence="7">The sequence shown here is derived from an EMBL/GenBank/DDBJ whole genome shotgun (WGS) entry which is preliminary data.</text>
</comment>
<evidence type="ECO:0000313" key="7">
    <source>
        <dbReference type="EMBL" id="MCL7024003.1"/>
    </source>
</evidence>
<dbReference type="EMBL" id="JAJJMA010029176">
    <property type="protein sequence ID" value="MCL7024003.1"/>
    <property type="molecule type" value="Genomic_DNA"/>
</dbReference>
<evidence type="ECO:0000256" key="1">
    <source>
        <dbReference type="ARBA" id="ARBA00022723"/>
    </source>
</evidence>
<evidence type="ECO:0000259" key="6">
    <source>
        <dbReference type="PROSITE" id="PS50966"/>
    </source>
</evidence>
<dbReference type="SMART" id="SM00575">
    <property type="entry name" value="ZnF_PMZ"/>
    <property type="match status" value="1"/>
</dbReference>
<feature type="non-terminal residue" evidence="7">
    <location>
        <position position="1"/>
    </location>
</feature>
<protein>
    <recommendedName>
        <fullName evidence="6">SWIM-type domain-containing protein</fullName>
    </recommendedName>
</protein>
<feature type="domain" description="SWIM-type" evidence="6">
    <location>
        <begin position="154"/>
        <end position="186"/>
    </location>
</feature>
<feature type="region of interest" description="Disordered" evidence="5">
    <location>
        <begin position="234"/>
        <end position="278"/>
    </location>
</feature>
<evidence type="ECO:0000256" key="5">
    <source>
        <dbReference type="SAM" id="MobiDB-lite"/>
    </source>
</evidence>
<keyword evidence="2 4" id="KW-0863">Zinc-finger</keyword>
<dbReference type="AlphaFoldDB" id="A0AA41V422"/>
<dbReference type="Proteomes" id="UP001177140">
    <property type="component" value="Unassembled WGS sequence"/>
</dbReference>
<organism evidence="7 8">
    <name type="scientific">Papaver nudicaule</name>
    <name type="common">Iceland poppy</name>
    <dbReference type="NCBI Taxonomy" id="74823"/>
    <lineage>
        <taxon>Eukaryota</taxon>
        <taxon>Viridiplantae</taxon>
        <taxon>Streptophyta</taxon>
        <taxon>Embryophyta</taxon>
        <taxon>Tracheophyta</taxon>
        <taxon>Spermatophyta</taxon>
        <taxon>Magnoliopsida</taxon>
        <taxon>Ranunculales</taxon>
        <taxon>Papaveraceae</taxon>
        <taxon>Papaveroideae</taxon>
        <taxon>Papaver</taxon>
    </lineage>
</organism>
<evidence type="ECO:0000256" key="4">
    <source>
        <dbReference type="PROSITE-ProRule" id="PRU00325"/>
    </source>
</evidence>
<evidence type="ECO:0000313" key="8">
    <source>
        <dbReference type="Proteomes" id="UP001177140"/>
    </source>
</evidence>
<dbReference type="PROSITE" id="PS50966">
    <property type="entry name" value="ZF_SWIM"/>
    <property type="match status" value="1"/>
</dbReference>
<dbReference type="InterPro" id="IPR006564">
    <property type="entry name" value="Znf_PMZ"/>
</dbReference>
<evidence type="ECO:0000256" key="3">
    <source>
        <dbReference type="ARBA" id="ARBA00022833"/>
    </source>
</evidence>
<gene>
    <name evidence="7" type="ORF">MKW94_007647</name>
</gene>
<sequence>NIKKTYGNNGAAVAFIRAAKAFNDDEYEKGMRDLGLASKAALKYVRTIGPEKWARVKATTGRFTLMTTNICETFNSVIKEVKDLPICHLVDFIRKWLMKWFAKHRQEARDWPHYLSKSAYNIIQERWHVANKFVASHVYGEEYEVDACENLDQHSVYVDQKSCTCGVFDYQHLPCAHVLAVCETFLIKTDDFCGPHHKTSVWRSMYEPPIFPVGSSNTWKIPENVAARVVLHPNTKPDKGPRSIHRKRSAIEKRAKPKKQRGCSNCHQKGHYASTCKR</sequence>
<dbReference type="GO" id="GO:0008270">
    <property type="term" value="F:zinc ion binding"/>
    <property type="evidence" value="ECO:0007669"/>
    <property type="project" value="UniProtKB-KW"/>
</dbReference>
<dbReference type="PANTHER" id="PTHR31973:SF195">
    <property type="entry name" value="MUDR FAMILY TRANSPOSASE"/>
    <property type="match status" value="1"/>
</dbReference>
<reference evidence="7" key="1">
    <citation type="submission" date="2022-03" db="EMBL/GenBank/DDBJ databases">
        <title>A functionally conserved STORR gene fusion in Papaver species that diverged 16.8 million years ago.</title>
        <authorList>
            <person name="Catania T."/>
        </authorList>
    </citation>
    <scope>NUCLEOTIDE SEQUENCE</scope>
    <source>
        <strain evidence="7">S-191538</strain>
    </source>
</reference>
<name>A0AA41V422_PAPNU</name>
<dbReference type="Pfam" id="PF04434">
    <property type="entry name" value="SWIM"/>
    <property type="match status" value="1"/>
</dbReference>
<dbReference type="PANTHER" id="PTHR31973">
    <property type="entry name" value="POLYPROTEIN, PUTATIVE-RELATED"/>
    <property type="match status" value="1"/>
</dbReference>